<dbReference type="Gene3D" id="3.80.10.10">
    <property type="entry name" value="Ribonuclease Inhibitor"/>
    <property type="match status" value="1"/>
</dbReference>
<dbReference type="PANTHER" id="PTHR24110:SF3">
    <property type="entry name" value="CENTROSOMAL PROTEIN OF 78 KDA"/>
    <property type="match status" value="1"/>
</dbReference>
<comment type="caution">
    <text evidence="1">The sequence shown here is derived from an EMBL/GenBank/DDBJ whole genome shotgun (WGS) entry which is preliminary data.</text>
</comment>
<gene>
    <name evidence="1" type="ORF">PoB_003417800</name>
</gene>
<dbReference type="Proteomes" id="UP000735302">
    <property type="component" value="Unassembled WGS sequence"/>
</dbReference>
<protein>
    <submittedName>
        <fullName evidence="1">Centrosomal protein of 78 kDa-like</fullName>
    </submittedName>
</protein>
<dbReference type="Pfam" id="PF13516">
    <property type="entry name" value="LRR_6"/>
    <property type="match status" value="1"/>
</dbReference>
<organism evidence="1 2">
    <name type="scientific">Plakobranchus ocellatus</name>
    <dbReference type="NCBI Taxonomy" id="259542"/>
    <lineage>
        <taxon>Eukaryota</taxon>
        <taxon>Metazoa</taxon>
        <taxon>Spiralia</taxon>
        <taxon>Lophotrochozoa</taxon>
        <taxon>Mollusca</taxon>
        <taxon>Gastropoda</taxon>
        <taxon>Heterobranchia</taxon>
        <taxon>Euthyneura</taxon>
        <taxon>Panpulmonata</taxon>
        <taxon>Sacoglossa</taxon>
        <taxon>Placobranchoidea</taxon>
        <taxon>Plakobranchidae</taxon>
        <taxon>Plakobranchus</taxon>
    </lineage>
</organism>
<dbReference type="SUPFAM" id="SSF52047">
    <property type="entry name" value="RNI-like"/>
    <property type="match status" value="1"/>
</dbReference>
<dbReference type="InterPro" id="IPR001611">
    <property type="entry name" value="Leu-rich_rpt"/>
</dbReference>
<name>A0AAV4AK46_9GAST</name>
<accession>A0AAV4AK46</accession>
<dbReference type="GO" id="GO:0044782">
    <property type="term" value="P:cilium organization"/>
    <property type="evidence" value="ECO:0007669"/>
    <property type="project" value="TreeGrafter"/>
</dbReference>
<keyword evidence="2" id="KW-1185">Reference proteome</keyword>
<sequence length="240" mass="26904">MIESVQARHRGAFNFEDHYDNLCALQDSAPLAAVKAHLAQGVLDLNGDRVRINDWQPIINTLRINKSLQFVAVRSYYQMPQEEDEKRAAILRRKLPSIRSKEITHRLVKALRECLCVSPCLSCIELQGLSLRDRDLQVLVKGILKSSTLRHLSLEFCRIGDQGLEVLCKGLKNSKYINSVNLSGCSLSHRGAECLAAVIKCTRDVCCPAPRAWLPLTSASCQELKAFFNARAFLAQVIPF</sequence>
<dbReference type="PANTHER" id="PTHR24110">
    <property type="entry name" value="CENTROSOMAL PROTEIN OF 78 KDA"/>
    <property type="match status" value="1"/>
</dbReference>
<proteinExistence type="predicted"/>
<dbReference type="AlphaFoldDB" id="A0AAV4AK46"/>
<dbReference type="EMBL" id="BLXT01003904">
    <property type="protein sequence ID" value="GFO07673.1"/>
    <property type="molecule type" value="Genomic_DNA"/>
</dbReference>
<evidence type="ECO:0000313" key="2">
    <source>
        <dbReference type="Proteomes" id="UP000735302"/>
    </source>
</evidence>
<dbReference type="GO" id="GO:0036064">
    <property type="term" value="C:ciliary basal body"/>
    <property type="evidence" value="ECO:0007669"/>
    <property type="project" value="TreeGrafter"/>
</dbReference>
<reference evidence="1 2" key="1">
    <citation type="journal article" date="2021" name="Elife">
        <title>Chloroplast acquisition without the gene transfer in kleptoplastic sea slugs, Plakobranchus ocellatus.</title>
        <authorList>
            <person name="Maeda T."/>
            <person name="Takahashi S."/>
            <person name="Yoshida T."/>
            <person name="Shimamura S."/>
            <person name="Takaki Y."/>
            <person name="Nagai Y."/>
            <person name="Toyoda A."/>
            <person name="Suzuki Y."/>
            <person name="Arimoto A."/>
            <person name="Ishii H."/>
            <person name="Satoh N."/>
            <person name="Nishiyama T."/>
            <person name="Hasebe M."/>
            <person name="Maruyama T."/>
            <person name="Minagawa J."/>
            <person name="Obokata J."/>
            <person name="Shigenobu S."/>
        </authorList>
    </citation>
    <scope>NUCLEOTIDE SEQUENCE [LARGE SCALE GENOMIC DNA]</scope>
</reference>
<dbReference type="InterPro" id="IPR032675">
    <property type="entry name" value="LRR_dom_sf"/>
</dbReference>
<dbReference type="GO" id="GO:0005813">
    <property type="term" value="C:centrosome"/>
    <property type="evidence" value="ECO:0007669"/>
    <property type="project" value="TreeGrafter"/>
</dbReference>
<evidence type="ECO:0000313" key="1">
    <source>
        <dbReference type="EMBL" id="GFO07673.1"/>
    </source>
</evidence>